<reference evidence="6 7" key="1">
    <citation type="submission" date="2020-06" db="EMBL/GenBank/DDBJ databases">
        <title>Actinomadura xiongansis sp. nov., isolated from soil of Baiyangdian.</title>
        <authorList>
            <person name="Zhang X."/>
        </authorList>
    </citation>
    <scope>NUCLEOTIDE SEQUENCE [LARGE SCALE GENOMIC DNA]</scope>
    <source>
        <strain evidence="6 7">HBUM206468</strain>
    </source>
</reference>
<evidence type="ECO:0000313" key="6">
    <source>
        <dbReference type="EMBL" id="MBC6464742.1"/>
    </source>
</evidence>
<feature type="transmembrane region" description="Helical" evidence="3">
    <location>
        <begin position="72"/>
        <end position="93"/>
    </location>
</feature>
<keyword evidence="3" id="KW-0812">Transmembrane</keyword>
<feature type="compositionally biased region" description="Basic and acidic residues" evidence="2">
    <location>
        <begin position="30"/>
        <end position="46"/>
    </location>
</feature>
<evidence type="ECO:0000259" key="5">
    <source>
        <dbReference type="Pfam" id="PF13399"/>
    </source>
</evidence>
<dbReference type="InterPro" id="IPR027381">
    <property type="entry name" value="LytR/CpsA/Psr_C"/>
</dbReference>
<evidence type="ECO:0000256" key="3">
    <source>
        <dbReference type="SAM" id="Phobius"/>
    </source>
</evidence>
<keyword evidence="3" id="KW-1133">Transmembrane helix</keyword>
<dbReference type="InterPro" id="IPR050922">
    <property type="entry name" value="LytR/CpsA/Psr_CW_biosynth"/>
</dbReference>
<evidence type="ECO:0000313" key="7">
    <source>
        <dbReference type="Proteomes" id="UP000805614"/>
    </source>
</evidence>
<dbReference type="Pfam" id="PF03816">
    <property type="entry name" value="LytR_cpsA_psr"/>
    <property type="match status" value="1"/>
</dbReference>
<evidence type="ECO:0000259" key="4">
    <source>
        <dbReference type="Pfam" id="PF03816"/>
    </source>
</evidence>
<proteinExistence type="inferred from homology"/>
<comment type="caution">
    <text evidence="6">The sequence shown here is derived from an EMBL/GenBank/DDBJ whole genome shotgun (WGS) entry which is preliminary data.</text>
</comment>
<gene>
    <name evidence="6" type="ORF">HKK74_04415</name>
</gene>
<dbReference type="InterPro" id="IPR004474">
    <property type="entry name" value="LytR_CpsA_psr"/>
</dbReference>
<dbReference type="PANTHER" id="PTHR33392">
    <property type="entry name" value="POLYISOPRENYL-TEICHOIC ACID--PEPTIDOGLYCAN TEICHOIC ACID TRANSFERASE TAGU"/>
    <property type="match status" value="1"/>
</dbReference>
<dbReference type="Pfam" id="PF13399">
    <property type="entry name" value="LytR_C"/>
    <property type="match status" value="1"/>
</dbReference>
<organism evidence="6 7">
    <name type="scientific">Actinomadura alba</name>
    <dbReference type="NCBI Taxonomy" id="406431"/>
    <lineage>
        <taxon>Bacteria</taxon>
        <taxon>Bacillati</taxon>
        <taxon>Actinomycetota</taxon>
        <taxon>Actinomycetes</taxon>
        <taxon>Streptosporangiales</taxon>
        <taxon>Thermomonosporaceae</taxon>
        <taxon>Actinomadura</taxon>
    </lineage>
</organism>
<dbReference type="RefSeq" id="WP_187241732.1">
    <property type="nucleotide sequence ID" value="NZ_BAAAOK010000008.1"/>
</dbReference>
<sequence length="549" mass="58996">MANDNDSDPFERYFRPRPNGRQSPADPEPDEGRPEGVIIDDTRSPRVEVGSSRRRRRGAARSAMNARRQRRFLMVTATMSAFVLLTSGGAWAFQGFVLGQIEKIDPFDGIGNRPDAGPKGAMNILVAGVDRRDGMKPDQIRRLRLGRFEGERSDTMMLVHLSTDHDKVSVVSLPRDSLVTIPAHRSNGSEGAKGTPIPPRQGKLNWAYPYGGSSLTIETVEQTTGVRVDHYVEVNFLGFIKVVDALGGVKICTEQAIDDPKSGLRLPAGSSHVDGEKALAYARARYTLSGGSDLGRIDRQQQFMSALMSQALSTSTLTDPVKATKFVTAMLKSIRVDKGLADDAQALLRQMKGMSTDSVAFTSVPLADSNYMTPINGSRPQSTVRWDQQGARDLFQKLKRDEPLIRPAAPASPTPSPTKAGNELTVRPADIQVRVLNGVGTRGVARGAAEDLRKVGFDPIVVPGVAKQIGLEQTVVQYGGGRADSAETLAAAIPGAKVKRVPSLGDRVQVIVGSDWDGAKKVQVAGPAGDTGTEPKGPQAKTATQNLCK</sequence>
<accession>A0ABR7LJT7</accession>
<comment type="similarity">
    <text evidence="1">Belongs to the LytR/CpsA/Psr (LCP) family.</text>
</comment>
<feature type="domain" description="Cell envelope-related transcriptional attenuator" evidence="4">
    <location>
        <begin position="152"/>
        <end position="311"/>
    </location>
</feature>
<name>A0ABR7LJT7_9ACTN</name>
<evidence type="ECO:0000256" key="1">
    <source>
        <dbReference type="ARBA" id="ARBA00006068"/>
    </source>
</evidence>
<feature type="domain" description="LytR/CpsA/Psr regulator C-terminal" evidence="5">
    <location>
        <begin position="430"/>
        <end position="516"/>
    </location>
</feature>
<dbReference type="PANTHER" id="PTHR33392:SF6">
    <property type="entry name" value="POLYISOPRENYL-TEICHOIC ACID--PEPTIDOGLYCAN TEICHOIC ACID TRANSFERASE TAGU"/>
    <property type="match status" value="1"/>
</dbReference>
<dbReference type="Proteomes" id="UP000805614">
    <property type="component" value="Unassembled WGS sequence"/>
</dbReference>
<keyword evidence="3" id="KW-0472">Membrane</keyword>
<feature type="region of interest" description="Disordered" evidence="2">
    <location>
        <begin position="522"/>
        <end position="549"/>
    </location>
</feature>
<dbReference type="EMBL" id="JABVEC010000002">
    <property type="protein sequence ID" value="MBC6464742.1"/>
    <property type="molecule type" value="Genomic_DNA"/>
</dbReference>
<evidence type="ECO:0000256" key="2">
    <source>
        <dbReference type="SAM" id="MobiDB-lite"/>
    </source>
</evidence>
<feature type="region of interest" description="Disordered" evidence="2">
    <location>
        <begin position="181"/>
        <end position="200"/>
    </location>
</feature>
<dbReference type="Gene3D" id="3.40.630.190">
    <property type="entry name" value="LCP protein"/>
    <property type="match status" value="1"/>
</dbReference>
<dbReference type="NCBIfam" id="TIGR00350">
    <property type="entry name" value="lytR_cpsA_psr"/>
    <property type="match status" value="1"/>
</dbReference>
<dbReference type="Gene3D" id="3.30.70.2390">
    <property type="match status" value="1"/>
</dbReference>
<feature type="region of interest" description="Disordered" evidence="2">
    <location>
        <begin position="1"/>
        <end position="65"/>
    </location>
</feature>
<keyword evidence="7" id="KW-1185">Reference proteome</keyword>
<protein>
    <submittedName>
        <fullName evidence="6">LCP family protein</fullName>
    </submittedName>
</protein>